<dbReference type="Proteomes" id="UP001355056">
    <property type="component" value="Unassembled WGS sequence"/>
</dbReference>
<keyword evidence="7" id="KW-0503">Monooxygenase</keyword>
<reference evidence="10 11" key="1">
    <citation type="journal article" date="2016" name="Int. J. Syst. Evol. Microbiol.">
        <title>Lysobacter erysipheiresistens sp. nov., an antagonist of powdery mildew, isolated from tobacco-cultivated soil.</title>
        <authorList>
            <person name="Xie B."/>
            <person name="Li T."/>
            <person name="Lin X."/>
            <person name="Wang C.J."/>
            <person name="Chen Y.J."/>
            <person name="Liu W.J."/>
            <person name="Zhao Z.W."/>
        </authorList>
    </citation>
    <scope>NUCLEOTIDE SEQUENCE [LARGE SCALE GENOMIC DNA]</scope>
    <source>
        <strain evidence="10 11">RS-LYSO-3</strain>
    </source>
</reference>
<evidence type="ECO:0000256" key="3">
    <source>
        <dbReference type="ARBA" id="ARBA00005349"/>
    </source>
</evidence>
<dbReference type="InterPro" id="IPR002938">
    <property type="entry name" value="FAD-bd"/>
</dbReference>
<gene>
    <name evidence="10" type="ORF">SNE34_14150</name>
</gene>
<evidence type="ECO:0000313" key="11">
    <source>
        <dbReference type="Proteomes" id="UP001355056"/>
    </source>
</evidence>
<dbReference type="InterPro" id="IPR051205">
    <property type="entry name" value="UbiH/COQ6_monooxygenase"/>
</dbReference>
<dbReference type="PRINTS" id="PR00420">
    <property type="entry name" value="RNGMNOXGNASE"/>
</dbReference>
<dbReference type="PANTHER" id="PTHR43876:SF8">
    <property type="entry name" value="2-OCTAPRENYL-6-METHOXYPHENOL HYDROXYLASE"/>
    <property type="match status" value="1"/>
</dbReference>
<evidence type="ECO:0000256" key="1">
    <source>
        <dbReference type="ARBA" id="ARBA00001974"/>
    </source>
</evidence>
<comment type="similarity">
    <text evidence="3">Belongs to the UbiH/COQ6 family.</text>
</comment>
<feature type="transmembrane region" description="Helical" evidence="8">
    <location>
        <begin position="12"/>
        <end position="32"/>
    </location>
</feature>
<comment type="caution">
    <text evidence="10">The sequence shown here is derived from an EMBL/GenBank/DDBJ whole genome shotgun (WGS) entry which is preliminary data.</text>
</comment>
<keyword evidence="8" id="KW-0812">Transmembrane</keyword>
<evidence type="ECO:0000256" key="6">
    <source>
        <dbReference type="ARBA" id="ARBA00023002"/>
    </source>
</evidence>
<evidence type="ECO:0000256" key="4">
    <source>
        <dbReference type="ARBA" id="ARBA00022630"/>
    </source>
</evidence>
<keyword evidence="11" id="KW-1185">Reference proteome</keyword>
<dbReference type="Pfam" id="PF01494">
    <property type="entry name" value="FAD_binding_3"/>
    <property type="match status" value="1"/>
</dbReference>
<evidence type="ECO:0000313" key="10">
    <source>
        <dbReference type="EMBL" id="MEG3185145.1"/>
    </source>
</evidence>
<keyword evidence="8" id="KW-1133">Transmembrane helix</keyword>
<evidence type="ECO:0000256" key="7">
    <source>
        <dbReference type="ARBA" id="ARBA00023033"/>
    </source>
</evidence>
<dbReference type="InterPro" id="IPR036188">
    <property type="entry name" value="FAD/NAD-bd_sf"/>
</dbReference>
<feature type="domain" description="FAD-binding" evidence="9">
    <location>
        <begin position="14"/>
        <end position="345"/>
    </location>
</feature>
<keyword evidence="8" id="KW-0472">Membrane</keyword>
<dbReference type="EMBL" id="JAXGFP010000008">
    <property type="protein sequence ID" value="MEG3185145.1"/>
    <property type="molecule type" value="Genomic_DNA"/>
</dbReference>
<keyword evidence="6" id="KW-0560">Oxidoreductase</keyword>
<dbReference type="PROSITE" id="PS01304">
    <property type="entry name" value="UBIH"/>
    <property type="match status" value="1"/>
</dbReference>
<dbReference type="InterPro" id="IPR018168">
    <property type="entry name" value="Ubi_Hdrlase_CS"/>
</dbReference>
<keyword evidence="5" id="KW-0274">FAD</keyword>
<dbReference type="PANTHER" id="PTHR43876">
    <property type="entry name" value="UBIQUINONE BIOSYNTHESIS MONOOXYGENASE COQ6, MITOCHONDRIAL"/>
    <property type="match status" value="1"/>
</dbReference>
<accession>A0ABU7Z1V7</accession>
<dbReference type="RefSeq" id="WP_332618262.1">
    <property type="nucleotide sequence ID" value="NZ_JAXGFP010000008.1"/>
</dbReference>
<organism evidence="10 11">
    <name type="scientific">Novilysobacter erysipheiresistens</name>
    <dbReference type="NCBI Taxonomy" id="1749332"/>
    <lineage>
        <taxon>Bacteria</taxon>
        <taxon>Pseudomonadati</taxon>
        <taxon>Pseudomonadota</taxon>
        <taxon>Gammaproteobacteria</taxon>
        <taxon>Lysobacterales</taxon>
        <taxon>Lysobacteraceae</taxon>
        <taxon>Novilysobacter</taxon>
    </lineage>
</organism>
<dbReference type="InterPro" id="IPR010971">
    <property type="entry name" value="UbiH/COQ6"/>
</dbReference>
<protein>
    <submittedName>
        <fullName evidence="10">FAD-dependent oxidoreductase</fullName>
    </submittedName>
</protein>
<name>A0ABU7Z1V7_9GAMM</name>
<dbReference type="NCBIfam" id="TIGR01988">
    <property type="entry name" value="Ubi-OHases"/>
    <property type="match status" value="1"/>
</dbReference>
<sequence length="416" mass="44604">MNASRRSGRGELLDVVVVGAGVVGAAAALAFARDGLRVALVESREPSPWRADAPDLRVYAFAPDNAALLDDLGVWTSIREGRSQPYRAMRVWDAGGGGELVFDADRLARPELGWIVEHGLLVDRLWSALPSAGVQLHCPARVVALEQDDDGAILDIESVESDRSGSAPAARRLRARLVIAADGAESQLRELAGIDAPRHDYRQRGLVAFVEHAAPHQATCWQRFLPRGPLAFLPFDGRDLDGEAGRSSIVWTLPDDEAARLLAVDDAAFLVELERAFDGPLGPMLSVSKRAAFPLRRQLARSQVAGRVAVVGDAAHVVHPLAGQGVNLGLRDVAALRATLADTARRGGDPGRPARLQRWARQCRSDNAVAAYTFEGLNRLFSNDALAPTLLRGPLLGLAGRLPPLTAALWRHAAGL</sequence>
<comment type="pathway">
    <text evidence="2">Cofactor biosynthesis; ubiquinone biosynthesis.</text>
</comment>
<evidence type="ECO:0000256" key="5">
    <source>
        <dbReference type="ARBA" id="ARBA00022827"/>
    </source>
</evidence>
<evidence type="ECO:0000256" key="2">
    <source>
        <dbReference type="ARBA" id="ARBA00004749"/>
    </source>
</evidence>
<dbReference type="SUPFAM" id="SSF51905">
    <property type="entry name" value="FAD/NAD(P)-binding domain"/>
    <property type="match status" value="1"/>
</dbReference>
<dbReference type="Gene3D" id="3.50.50.60">
    <property type="entry name" value="FAD/NAD(P)-binding domain"/>
    <property type="match status" value="2"/>
</dbReference>
<keyword evidence="4" id="KW-0285">Flavoprotein</keyword>
<proteinExistence type="inferred from homology"/>
<comment type="cofactor">
    <cofactor evidence="1">
        <name>FAD</name>
        <dbReference type="ChEBI" id="CHEBI:57692"/>
    </cofactor>
</comment>
<evidence type="ECO:0000259" key="9">
    <source>
        <dbReference type="Pfam" id="PF01494"/>
    </source>
</evidence>
<evidence type="ECO:0000256" key="8">
    <source>
        <dbReference type="SAM" id="Phobius"/>
    </source>
</evidence>